<dbReference type="Proteomes" id="UP000054359">
    <property type="component" value="Unassembled WGS sequence"/>
</dbReference>
<dbReference type="EMBL" id="KK120436">
    <property type="protein sequence ID" value="KFM78281.1"/>
    <property type="molecule type" value="Genomic_DNA"/>
</dbReference>
<evidence type="ECO:0000256" key="1">
    <source>
        <dbReference type="SAM" id="MobiDB-lite"/>
    </source>
</evidence>
<evidence type="ECO:0000313" key="3">
    <source>
        <dbReference type="Proteomes" id="UP000054359"/>
    </source>
</evidence>
<accession>A0A087ULP2</accession>
<feature type="compositionally biased region" description="Polar residues" evidence="1">
    <location>
        <begin position="1"/>
        <end position="15"/>
    </location>
</feature>
<evidence type="ECO:0000313" key="2">
    <source>
        <dbReference type="EMBL" id="KFM78281.1"/>
    </source>
</evidence>
<feature type="region of interest" description="Disordered" evidence="1">
    <location>
        <begin position="1"/>
        <end position="50"/>
    </location>
</feature>
<protein>
    <submittedName>
        <fullName evidence="2">Uncharacterized protein</fullName>
    </submittedName>
</protein>
<feature type="non-terminal residue" evidence="2">
    <location>
        <position position="50"/>
    </location>
</feature>
<name>A0A087ULP2_STEMI</name>
<gene>
    <name evidence="2" type="ORF">X975_10308</name>
</gene>
<reference evidence="2 3" key="1">
    <citation type="submission" date="2013-11" db="EMBL/GenBank/DDBJ databases">
        <title>Genome sequencing of Stegodyphus mimosarum.</title>
        <authorList>
            <person name="Bechsgaard J."/>
        </authorList>
    </citation>
    <scope>NUCLEOTIDE SEQUENCE [LARGE SCALE GENOMIC DNA]</scope>
</reference>
<feature type="compositionally biased region" description="Basic residues" evidence="1">
    <location>
        <begin position="36"/>
        <end position="50"/>
    </location>
</feature>
<feature type="compositionally biased region" description="Low complexity" evidence="1">
    <location>
        <begin position="22"/>
        <end position="34"/>
    </location>
</feature>
<proteinExistence type="predicted"/>
<keyword evidence="3" id="KW-1185">Reference proteome</keyword>
<sequence length="50" mass="5435">MNTPPSFNFGATSTPAGPFQFAASSESTSQSSSAPRKYRKALRRGLRKQE</sequence>
<dbReference type="AlphaFoldDB" id="A0A087ULP2"/>
<organism evidence="2 3">
    <name type="scientific">Stegodyphus mimosarum</name>
    <name type="common">African social velvet spider</name>
    <dbReference type="NCBI Taxonomy" id="407821"/>
    <lineage>
        <taxon>Eukaryota</taxon>
        <taxon>Metazoa</taxon>
        <taxon>Ecdysozoa</taxon>
        <taxon>Arthropoda</taxon>
        <taxon>Chelicerata</taxon>
        <taxon>Arachnida</taxon>
        <taxon>Araneae</taxon>
        <taxon>Araneomorphae</taxon>
        <taxon>Entelegynae</taxon>
        <taxon>Eresoidea</taxon>
        <taxon>Eresidae</taxon>
        <taxon>Stegodyphus</taxon>
    </lineage>
</organism>